<dbReference type="GO" id="GO:0000428">
    <property type="term" value="C:DNA-directed RNA polymerase complex"/>
    <property type="evidence" value="ECO:0007669"/>
    <property type="project" value="UniProtKB-KW"/>
</dbReference>
<accession>A0A6C0ETZ3</accession>
<evidence type="ECO:0000256" key="2">
    <source>
        <dbReference type="ARBA" id="ARBA00022478"/>
    </source>
</evidence>
<evidence type="ECO:0000256" key="3">
    <source>
        <dbReference type="ARBA" id="ARBA00022679"/>
    </source>
</evidence>
<dbReference type="Gene3D" id="3.90.1800.10">
    <property type="entry name" value="RNA polymerase alpha subunit dimerisation domain"/>
    <property type="match status" value="1"/>
</dbReference>
<dbReference type="InterPro" id="IPR007641">
    <property type="entry name" value="RNA_pol_Rpb2_7"/>
</dbReference>
<sequence length="69" mass="8138">MYEASDKYQVHVCKKCGLIASYNDEMHIHHCRTCNNRTDFAYVEIPYACKLLFQELITMNIAPRMITNH</sequence>
<dbReference type="SUPFAM" id="SSF64484">
    <property type="entry name" value="beta and beta-prime subunits of DNA dependent RNA-polymerase"/>
    <property type="match status" value="1"/>
</dbReference>
<proteinExistence type="predicted"/>
<dbReference type="EMBL" id="MN738946">
    <property type="protein sequence ID" value="QHT32654.1"/>
    <property type="molecule type" value="Genomic_DNA"/>
</dbReference>
<dbReference type="EC" id="2.7.7.6" evidence="1"/>
<evidence type="ECO:0000256" key="1">
    <source>
        <dbReference type="ARBA" id="ARBA00012418"/>
    </source>
</evidence>
<dbReference type="GO" id="GO:0003899">
    <property type="term" value="F:DNA-directed RNA polymerase activity"/>
    <property type="evidence" value="ECO:0007669"/>
    <property type="project" value="UniProtKB-EC"/>
</dbReference>
<evidence type="ECO:0000256" key="5">
    <source>
        <dbReference type="ARBA" id="ARBA00023163"/>
    </source>
</evidence>
<keyword evidence="3" id="KW-0808">Transferase</keyword>
<dbReference type="AlphaFoldDB" id="A0A6C0ETZ3"/>
<keyword evidence="5" id="KW-0804">Transcription</keyword>
<name>A0A6C0ETZ3_9ZZZZ</name>
<keyword evidence="2" id="KW-0240">DNA-directed RNA polymerase</keyword>
<dbReference type="GO" id="GO:0003677">
    <property type="term" value="F:DNA binding"/>
    <property type="evidence" value="ECO:0007669"/>
    <property type="project" value="InterPro"/>
</dbReference>
<protein>
    <recommendedName>
        <fullName evidence="1">DNA-directed RNA polymerase</fullName>
        <ecNumber evidence="1">2.7.7.6</ecNumber>
    </recommendedName>
</protein>
<dbReference type="Pfam" id="PF04560">
    <property type="entry name" value="RNA_pol_Rpb2_7"/>
    <property type="match status" value="1"/>
</dbReference>
<reference evidence="7" key="1">
    <citation type="journal article" date="2020" name="Nature">
        <title>Giant virus diversity and host interactions through global metagenomics.</title>
        <authorList>
            <person name="Schulz F."/>
            <person name="Roux S."/>
            <person name="Paez-Espino D."/>
            <person name="Jungbluth S."/>
            <person name="Walsh D.A."/>
            <person name="Denef V.J."/>
            <person name="McMahon K.D."/>
            <person name="Konstantinidis K.T."/>
            <person name="Eloe-Fadrosh E.A."/>
            <person name="Kyrpides N.C."/>
            <person name="Woyke T."/>
        </authorList>
    </citation>
    <scope>NUCLEOTIDE SEQUENCE</scope>
    <source>
        <strain evidence="7">GVMAG-M-3300009161-30</strain>
    </source>
</reference>
<evidence type="ECO:0000256" key="4">
    <source>
        <dbReference type="ARBA" id="ARBA00022695"/>
    </source>
</evidence>
<dbReference type="GO" id="GO:0032549">
    <property type="term" value="F:ribonucleoside binding"/>
    <property type="evidence" value="ECO:0007669"/>
    <property type="project" value="InterPro"/>
</dbReference>
<feature type="domain" description="RNA polymerase Rpb2" evidence="6">
    <location>
        <begin position="2"/>
        <end position="67"/>
    </location>
</feature>
<dbReference type="PANTHER" id="PTHR20856">
    <property type="entry name" value="DNA-DIRECTED RNA POLYMERASE I SUBUNIT 2"/>
    <property type="match status" value="1"/>
</dbReference>
<evidence type="ECO:0000259" key="6">
    <source>
        <dbReference type="Pfam" id="PF04560"/>
    </source>
</evidence>
<evidence type="ECO:0000313" key="7">
    <source>
        <dbReference type="EMBL" id="QHT32654.1"/>
    </source>
</evidence>
<dbReference type="GO" id="GO:0006351">
    <property type="term" value="P:DNA-templated transcription"/>
    <property type="evidence" value="ECO:0007669"/>
    <property type="project" value="InterPro"/>
</dbReference>
<dbReference type="InterPro" id="IPR015712">
    <property type="entry name" value="DNA-dir_RNA_pol_su2"/>
</dbReference>
<organism evidence="7">
    <name type="scientific">viral metagenome</name>
    <dbReference type="NCBI Taxonomy" id="1070528"/>
    <lineage>
        <taxon>unclassified sequences</taxon>
        <taxon>metagenomes</taxon>
        <taxon>organismal metagenomes</taxon>
    </lineage>
</organism>
<keyword evidence="4" id="KW-0548">Nucleotidyltransferase</keyword>